<dbReference type="GO" id="GO:0055088">
    <property type="term" value="P:lipid homeostasis"/>
    <property type="evidence" value="ECO:0007669"/>
    <property type="project" value="TreeGrafter"/>
</dbReference>
<dbReference type="STRING" id="92696.A0A4R0RKX1"/>
<dbReference type="PANTHER" id="PTHR10909:SF382">
    <property type="entry name" value="ACYL-COENZYME A OXIDASE"/>
    <property type="match status" value="1"/>
</dbReference>
<sequence>MHAAHERAEISYQRARAIARAYGLTAQDIVFLKSKFWALHADPICSMDGAAATLLTTQFNLVAGTLAPFAFQRPELEPLLQQVLDFEVSAHFLLTEIGHDLDSPNLQTTATLLSSGEFDLHTPSPQAAKWTSPTYPVGCLPRVGIVIAQLIIAGENFGVRPFVVALGDGRKMCSGVQLRSVPARNGAPNADHSMISFTNVRLPFQALLGTLDMPRNLRHNFLSVIWRVGVGSLTSSNLAIAAFRASVYAAGRYSLRRKVVADNGKLKPVMAFRPQQIPVMHALAQAAVLGAFGGLAARQFINPRVDSRVKHGVAATLKTIMTLHCQDSLHVLARRCNSQGLFEYNQILEAQLEMRGTALAEGDVLALCIRLASELLTGRYELPSPSDPSSFLARHEAGLFDEARAVIIQLDADKTSTSCEPFNRLVLPLCQPLIEAIGHRMAYEAAVRANVDSDLIALYVAGALKHDPSWYVEHLGITRRQIAEMEDRALGVAVPRVEGLLEGMGMRKYCTTPIVSDEAWEGFIEGLEVFEGDAAVSVIPGTHQAAASESPFSRL</sequence>
<evidence type="ECO:0000313" key="1">
    <source>
        <dbReference type="EMBL" id="TCD66595.1"/>
    </source>
</evidence>
<dbReference type="InterPro" id="IPR036250">
    <property type="entry name" value="AcylCo_DH-like_C"/>
</dbReference>
<dbReference type="GO" id="GO:0005777">
    <property type="term" value="C:peroxisome"/>
    <property type="evidence" value="ECO:0007669"/>
    <property type="project" value="InterPro"/>
</dbReference>
<dbReference type="GO" id="GO:0003997">
    <property type="term" value="F:acyl-CoA oxidase activity"/>
    <property type="evidence" value="ECO:0007669"/>
    <property type="project" value="InterPro"/>
</dbReference>
<proteinExistence type="predicted"/>
<dbReference type="InterPro" id="IPR012258">
    <property type="entry name" value="Acyl-CoA_oxidase"/>
</dbReference>
<comment type="caution">
    <text evidence="1">The sequence shown here is derived from an EMBL/GenBank/DDBJ whole genome shotgun (WGS) entry which is preliminary data.</text>
</comment>
<evidence type="ECO:0000313" key="2">
    <source>
        <dbReference type="Proteomes" id="UP000292702"/>
    </source>
</evidence>
<protein>
    <recommendedName>
        <fullName evidence="3">Acyl-CoA dehydrogenase NM domain-like protein</fullName>
    </recommendedName>
</protein>
<dbReference type="PANTHER" id="PTHR10909">
    <property type="entry name" value="ELECTRON TRANSPORT OXIDOREDUCTASE"/>
    <property type="match status" value="1"/>
</dbReference>
<dbReference type="SUPFAM" id="SSF47203">
    <property type="entry name" value="Acyl-CoA dehydrogenase C-terminal domain-like"/>
    <property type="match status" value="1"/>
</dbReference>
<dbReference type="GO" id="GO:0005504">
    <property type="term" value="F:fatty acid binding"/>
    <property type="evidence" value="ECO:0007669"/>
    <property type="project" value="TreeGrafter"/>
</dbReference>
<dbReference type="Gene3D" id="2.40.110.10">
    <property type="entry name" value="Butyryl-CoA Dehydrogenase, subunit A, domain 2"/>
    <property type="match status" value="1"/>
</dbReference>
<dbReference type="Proteomes" id="UP000292702">
    <property type="component" value="Unassembled WGS sequence"/>
</dbReference>
<dbReference type="Gene3D" id="1.20.140.10">
    <property type="entry name" value="Butyryl-CoA Dehydrogenase, subunit A, domain 3"/>
    <property type="match status" value="1"/>
</dbReference>
<name>A0A4R0RKX1_9APHY</name>
<dbReference type="GO" id="GO:0033540">
    <property type="term" value="P:fatty acid beta-oxidation using acyl-CoA oxidase"/>
    <property type="evidence" value="ECO:0007669"/>
    <property type="project" value="TreeGrafter"/>
</dbReference>
<organism evidence="1 2">
    <name type="scientific">Steccherinum ochraceum</name>
    <dbReference type="NCBI Taxonomy" id="92696"/>
    <lineage>
        <taxon>Eukaryota</taxon>
        <taxon>Fungi</taxon>
        <taxon>Dikarya</taxon>
        <taxon>Basidiomycota</taxon>
        <taxon>Agaricomycotina</taxon>
        <taxon>Agaricomycetes</taxon>
        <taxon>Polyporales</taxon>
        <taxon>Steccherinaceae</taxon>
        <taxon>Steccherinum</taxon>
    </lineage>
</organism>
<keyword evidence="2" id="KW-1185">Reference proteome</keyword>
<dbReference type="OrthoDB" id="538336at2759"/>
<dbReference type="InterPro" id="IPR046373">
    <property type="entry name" value="Acyl-CoA_Oxase/DH_mid-dom_sf"/>
</dbReference>
<dbReference type="SUPFAM" id="SSF56645">
    <property type="entry name" value="Acyl-CoA dehydrogenase NM domain-like"/>
    <property type="match status" value="1"/>
</dbReference>
<dbReference type="GO" id="GO:0071949">
    <property type="term" value="F:FAD binding"/>
    <property type="evidence" value="ECO:0007669"/>
    <property type="project" value="InterPro"/>
</dbReference>
<dbReference type="EMBL" id="RWJN01000129">
    <property type="protein sequence ID" value="TCD66595.1"/>
    <property type="molecule type" value="Genomic_DNA"/>
</dbReference>
<dbReference type="InterPro" id="IPR009100">
    <property type="entry name" value="AcylCoA_DH/oxidase_NM_dom_sf"/>
</dbReference>
<evidence type="ECO:0008006" key="3">
    <source>
        <dbReference type="Google" id="ProtNLM"/>
    </source>
</evidence>
<accession>A0A4R0RKX1</accession>
<gene>
    <name evidence="1" type="ORF">EIP91_001152</name>
</gene>
<dbReference type="AlphaFoldDB" id="A0A4R0RKX1"/>
<reference evidence="1 2" key="1">
    <citation type="submission" date="2018-11" db="EMBL/GenBank/DDBJ databases">
        <title>Genome assembly of Steccherinum ochraceum LE-BIN_3174, the white-rot fungus of the Steccherinaceae family (The Residual Polyporoid clade, Polyporales, Basidiomycota).</title>
        <authorList>
            <person name="Fedorova T.V."/>
            <person name="Glazunova O.A."/>
            <person name="Landesman E.O."/>
            <person name="Moiseenko K.V."/>
            <person name="Psurtseva N.V."/>
            <person name="Savinova O.S."/>
            <person name="Shakhova N.V."/>
            <person name="Tyazhelova T.V."/>
            <person name="Vasina D.V."/>
        </authorList>
    </citation>
    <scope>NUCLEOTIDE SEQUENCE [LARGE SCALE GENOMIC DNA]</scope>
    <source>
        <strain evidence="1 2">LE-BIN_3174</strain>
    </source>
</reference>